<dbReference type="InterPro" id="IPR039422">
    <property type="entry name" value="MarR/SlyA-like"/>
</dbReference>
<proteinExistence type="predicted"/>
<dbReference type="Proteomes" id="UP000028701">
    <property type="component" value="Unassembled WGS sequence"/>
</dbReference>
<name>A0A081CSC7_9HYPH</name>
<dbReference type="RefSeq" id="WP_045229166.1">
    <property type="nucleotide sequence ID" value="NZ_BBJU01000007.1"/>
</dbReference>
<dbReference type="eggNOG" id="COG1846">
    <property type="taxonomic scope" value="Bacteria"/>
</dbReference>
<dbReference type="Pfam" id="PF01047">
    <property type="entry name" value="MarR"/>
    <property type="match status" value="1"/>
</dbReference>
<dbReference type="GO" id="GO:0003700">
    <property type="term" value="F:DNA-binding transcription factor activity"/>
    <property type="evidence" value="ECO:0007669"/>
    <property type="project" value="InterPro"/>
</dbReference>
<feature type="domain" description="HTH marR-type" evidence="1">
    <location>
        <begin position="29"/>
        <end position="161"/>
    </location>
</feature>
<sequence>MENGFSGAVLENPGKQESRIPSLGEIGLNNFAPYIMNRIMARWNANLSEDLKARDITTVKMRALAVLNVSASLTINELSIYTVIEQSTMSRTVDALEEQGLIRRTPRPDDMRVRDVTITDEGRAMFEDVWPIMYDDLRRMFKDIDDDEYRVFLGTLHKILKNIRRHDI</sequence>
<dbReference type="Gene3D" id="1.10.10.10">
    <property type="entry name" value="Winged helix-like DNA-binding domain superfamily/Winged helix DNA-binding domain"/>
    <property type="match status" value="1"/>
</dbReference>
<protein>
    <submittedName>
        <fullName evidence="2">Putative MarR family transcriptional regulator</fullName>
    </submittedName>
</protein>
<dbReference type="AlphaFoldDB" id="A0A081CSC7"/>
<dbReference type="SMART" id="SM00347">
    <property type="entry name" value="HTH_MARR"/>
    <property type="match status" value="1"/>
</dbReference>
<dbReference type="InterPro" id="IPR036390">
    <property type="entry name" value="WH_DNA-bd_sf"/>
</dbReference>
<dbReference type="PANTHER" id="PTHR33164">
    <property type="entry name" value="TRANSCRIPTIONAL REGULATOR, MARR FAMILY"/>
    <property type="match status" value="1"/>
</dbReference>
<dbReference type="PROSITE" id="PS50995">
    <property type="entry name" value="HTH_MARR_2"/>
    <property type="match status" value="1"/>
</dbReference>
<dbReference type="InterPro" id="IPR036388">
    <property type="entry name" value="WH-like_DNA-bd_sf"/>
</dbReference>
<evidence type="ECO:0000259" key="1">
    <source>
        <dbReference type="PROSITE" id="PS50995"/>
    </source>
</evidence>
<evidence type="ECO:0000313" key="2">
    <source>
        <dbReference type="EMBL" id="GAK69573.1"/>
    </source>
</evidence>
<dbReference type="InterPro" id="IPR000835">
    <property type="entry name" value="HTH_MarR-typ"/>
</dbReference>
<gene>
    <name evidence="2" type="ORF">RRU01S_07_00980</name>
</gene>
<dbReference type="SUPFAM" id="SSF46785">
    <property type="entry name" value="Winged helix' DNA-binding domain"/>
    <property type="match status" value="1"/>
</dbReference>
<dbReference type="PANTHER" id="PTHR33164:SF57">
    <property type="entry name" value="MARR-FAMILY TRANSCRIPTIONAL REGULATOR"/>
    <property type="match status" value="1"/>
</dbReference>
<organism evidence="2 3">
    <name type="scientific">Agrobacterium rubi TR3 = NBRC 13261</name>
    <dbReference type="NCBI Taxonomy" id="1368415"/>
    <lineage>
        <taxon>Bacteria</taxon>
        <taxon>Pseudomonadati</taxon>
        <taxon>Pseudomonadota</taxon>
        <taxon>Alphaproteobacteria</taxon>
        <taxon>Hyphomicrobiales</taxon>
        <taxon>Rhizobiaceae</taxon>
        <taxon>Rhizobium/Agrobacterium group</taxon>
        <taxon>Agrobacterium</taxon>
    </lineage>
</organism>
<accession>A0A081CSC7</accession>
<comment type="caution">
    <text evidence="2">The sequence shown here is derived from an EMBL/GenBank/DDBJ whole genome shotgun (WGS) entry which is preliminary data.</text>
</comment>
<evidence type="ECO:0000313" key="3">
    <source>
        <dbReference type="Proteomes" id="UP000028701"/>
    </source>
</evidence>
<dbReference type="GO" id="GO:0006950">
    <property type="term" value="P:response to stress"/>
    <property type="evidence" value="ECO:0007669"/>
    <property type="project" value="TreeGrafter"/>
</dbReference>
<dbReference type="EMBL" id="BBJU01000007">
    <property type="protein sequence ID" value="GAK69573.1"/>
    <property type="molecule type" value="Genomic_DNA"/>
</dbReference>
<reference evidence="2 3" key="1">
    <citation type="submission" date="2014-08" db="EMBL/GenBank/DDBJ databases">
        <title>Whole genome shotgun sequence of Rhizobium rubi NBRC 13261.</title>
        <authorList>
            <person name="Katano-Makiyama Y."/>
            <person name="Hosoyama A."/>
            <person name="Hashimoto M."/>
            <person name="Hosoyama Y."/>
            <person name="Noguchi M."/>
            <person name="Tsuchikane K."/>
            <person name="Uohara A."/>
            <person name="Ohji S."/>
            <person name="Ichikawa N."/>
            <person name="Kimura A."/>
            <person name="Yamazoe A."/>
            <person name="Fujita N."/>
        </authorList>
    </citation>
    <scope>NUCLEOTIDE SEQUENCE [LARGE SCALE GENOMIC DNA]</scope>
    <source>
        <strain evidence="2 3">NBRC 13261</strain>
    </source>
</reference>
<dbReference type="OrthoDB" id="7559832at2"/>